<gene>
    <name evidence="2" type="ORF">RS75_16970</name>
</gene>
<keyword evidence="3" id="KW-1185">Reference proteome</keyword>
<comment type="caution">
    <text evidence="2">The sequence shown here is derived from an EMBL/GenBank/DDBJ whole genome shotgun (WGS) entry which is preliminary data.</text>
</comment>
<protein>
    <submittedName>
        <fullName evidence="2">Uncharacterized protein</fullName>
    </submittedName>
</protein>
<name>A0ABR5CPB1_9HYPH</name>
<feature type="compositionally biased region" description="Basic and acidic residues" evidence="1">
    <location>
        <begin position="17"/>
        <end position="29"/>
    </location>
</feature>
<organism evidence="2 3">
    <name type="scientific">Rhizobium nepotum 39/7</name>
    <dbReference type="NCBI Taxonomy" id="1368418"/>
    <lineage>
        <taxon>Bacteria</taxon>
        <taxon>Pseudomonadati</taxon>
        <taxon>Pseudomonadota</taxon>
        <taxon>Alphaproteobacteria</taxon>
        <taxon>Hyphomicrobiales</taxon>
        <taxon>Rhizobiaceae</taxon>
        <taxon>Rhizobium/Agrobacterium group</taxon>
        <taxon>Rhizobium</taxon>
    </lineage>
</organism>
<feature type="region of interest" description="Disordered" evidence="1">
    <location>
        <begin position="1"/>
        <end position="73"/>
    </location>
</feature>
<accession>A0ABR5CPB1</accession>
<feature type="compositionally biased region" description="Basic and acidic residues" evidence="1">
    <location>
        <begin position="52"/>
        <end position="65"/>
    </location>
</feature>
<evidence type="ECO:0000313" key="2">
    <source>
        <dbReference type="EMBL" id="KJF66595.1"/>
    </source>
</evidence>
<dbReference type="Proteomes" id="UP000052068">
    <property type="component" value="Unassembled WGS sequence"/>
</dbReference>
<evidence type="ECO:0000256" key="1">
    <source>
        <dbReference type="SAM" id="MobiDB-lite"/>
    </source>
</evidence>
<evidence type="ECO:0000313" key="3">
    <source>
        <dbReference type="Proteomes" id="UP000052068"/>
    </source>
</evidence>
<dbReference type="EMBL" id="JWJH01000016">
    <property type="protein sequence ID" value="KJF66595.1"/>
    <property type="molecule type" value="Genomic_DNA"/>
</dbReference>
<feature type="compositionally biased region" description="Polar residues" evidence="1">
    <location>
        <begin position="31"/>
        <end position="41"/>
    </location>
</feature>
<proteinExistence type="predicted"/>
<reference evidence="2 3" key="1">
    <citation type="submission" date="2015-03" db="EMBL/GenBank/DDBJ databases">
        <title>Draft Genome Sequences of Agrobacterium nepotum Strain 39/7T (= CFBP 7436T = LMG 26435T) and Agrobacterium sp. Strain KFB 330 (= CFBP 8308 = LMG 28674).</title>
        <authorList>
            <person name="Kuzmanovic N."/>
            <person name="Pulawska J."/>
            <person name="Obradovic A."/>
        </authorList>
    </citation>
    <scope>NUCLEOTIDE SEQUENCE [LARGE SCALE GENOMIC DNA]</scope>
    <source>
        <strain evidence="2 3">39/7</strain>
    </source>
</reference>
<sequence length="73" mass="7918">MRGEPSLIISDLAPSSRCRDLLPGGEKKQGAFSQSQPNPTLENFARNLYMAGREDDLGHQGDSMRDGPVNTGE</sequence>